<evidence type="ECO:0000313" key="10">
    <source>
        <dbReference type="Proteomes" id="UP000067598"/>
    </source>
</evidence>
<protein>
    <submittedName>
        <fullName evidence="3">Uncharacterized protein</fullName>
    </submittedName>
</protein>
<evidence type="ECO:0000313" key="14">
    <source>
        <dbReference type="Proteomes" id="UP000324504"/>
    </source>
</evidence>
<evidence type="ECO:0000313" key="13">
    <source>
        <dbReference type="Proteomes" id="UP000289808"/>
    </source>
</evidence>
<evidence type="ECO:0000313" key="17">
    <source>
        <dbReference type="Proteomes" id="UP001434419"/>
    </source>
</evidence>
<dbReference type="PATRIC" id="fig|47770.28.peg.1502"/>
<name>A0A109DGC3_9LACO</name>
<reference evidence="9 13" key="4">
    <citation type="submission" date="2019-01" db="EMBL/GenBank/DDBJ databases">
        <title>The genome sequence of Lactobacillus crispatus L49.</title>
        <authorList>
            <person name="Zhong J."/>
            <person name="Zhang J."/>
        </authorList>
    </citation>
    <scope>NUCLEOTIDE SEQUENCE [LARGE SCALE GENOMIC DNA]</scope>
    <source>
        <strain evidence="9 13">L49</strain>
    </source>
</reference>
<reference evidence="5" key="9">
    <citation type="submission" date="2024-06" db="EMBL/GenBank/DDBJ databases">
        <title>Vaginal Lactobacillus fatty acid response mechanisms reveal a metabolite-targeted strategy for bacterial vaginosis treatment.</title>
        <authorList>
            <person name="Zhu M."/>
            <person name="Blainey P.C."/>
            <person name="Bloom S.M."/>
            <person name="Kwon D.S."/>
        </authorList>
    </citation>
    <scope>NUCLEOTIDE SEQUENCE</scope>
    <source>
        <strain evidence="5">194_F1_1</strain>
    </source>
</reference>
<dbReference type="EMBL" id="LJGP01000005">
    <property type="protein sequence ID" value="KWU04785.1"/>
    <property type="molecule type" value="Genomic_DNA"/>
</dbReference>
<dbReference type="Proteomes" id="UP001434419">
    <property type="component" value="Unassembled WGS sequence"/>
</dbReference>
<evidence type="ECO:0000313" key="2">
    <source>
        <dbReference type="EMBL" id="KAB1976733.1"/>
    </source>
</evidence>
<reference evidence="4" key="8">
    <citation type="submission" date="2020-07" db="EMBL/GenBank/DDBJ databases">
        <title>Comparative genomics analyses of Lactobacillus crispatus isolated from different ecological niches.</title>
        <authorList>
            <person name="Mancino W."/>
            <person name="Mancabelli L."/>
            <person name="Lugli G.A."/>
            <person name="Milani C."/>
            <person name="Viappiani A."/>
            <person name="Anzalone R."/>
            <person name="Longhi G."/>
            <person name="Ventura M."/>
            <person name="Turroni F."/>
        </authorList>
    </citation>
    <scope>NUCLEOTIDE SEQUENCE</scope>
    <source>
        <strain evidence="4">LB65</strain>
    </source>
</reference>
<dbReference type="Proteomes" id="UP000464915">
    <property type="component" value="Chromosome"/>
</dbReference>
<evidence type="ECO:0000313" key="9">
    <source>
        <dbReference type="EMBL" id="RXF57025.1"/>
    </source>
</evidence>
<reference evidence="2 15" key="6">
    <citation type="submission" date="2019-09" db="EMBL/GenBank/DDBJ databases">
        <title>Investigation of probiotic properties of different lactic acid bacteria.</title>
        <authorList>
            <person name="Jaomanjaka F."/>
            <person name="Blanc P."/>
        </authorList>
    </citation>
    <scope>NUCLEOTIDE SEQUENCE [LARGE SCALE GENOMIC DNA]</scope>
    <source>
        <strain evidence="2 15">BIO6272</strain>
    </source>
</reference>
<dbReference type="EMBL" id="JACCPP010000008">
    <property type="protein sequence ID" value="MBI1707401.1"/>
    <property type="molecule type" value="Genomic_DNA"/>
</dbReference>
<dbReference type="EMBL" id="SCLX01000061">
    <property type="protein sequence ID" value="RXF57025.1"/>
    <property type="molecule type" value="Genomic_DNA"/>
</dbReference>
<dbReference type="STRING" id="47770.GCA_001567095_00461"/>
<evidence type="ECO:0000313" key="4">
    <source>
        <dbReference type="EMBL" id="MBI1707401.1"/>
    </source>
</evidence>
<evidence type="ECO:0000313" key="8">
    <source>
        <dbReference type="EMBL" id="QHQ68567.1"/>
    </source>
</evidence>
<dbReference type="Proteomes" id="UP000289808">
    <property type="component" value="Unassembled WGS sequence"/>
</dbReference>
<evidence type="ECO:0000313" key="6">
    <source>
        <dbReference type="EMBL" id="OXC20774.1"/>
    </source>
</evidence>
<keyword evidence="17" id="KW-1185">Reference proteome</keyword>
<dbReference type="RefSeq" id="WP_005720911.1">
    <property type="nucleotide sequence ID" value="NZ_AP025162.1"/>
</dbReference>
<dbReference type="Proteomes" id="UP001194414">
    <property type="component" value="Unassembled WGS sequence"/>
</dbReference>
<evidence type="ECO:0000313" key="3">
    <source>
        <dbReference type="EMBL" id="KWU04785.1"/>
    </source>
</evidence>
<reference evidence="3 10" key="1">
    <citation type="journal article" date="2016" name="Microbiology (Mosc.)">
        <title>Comparison of Lactobacillus crispatus isolates from Lactobacillus-dominated vaginal microbiomes with isolates from microbiomes containing bacterial vaginosis-associated bacteria.</title>
        <authorList>
            <person name="Abdelmaksoud A.A."/>
            <person name="Koparde V.N."/>
            <person name="Sheth N.U."/>
            <person name="Serrano M.G."/>
            <person name="Glascock A.L."/>
            <person name="Fettweis J.M."/>
            <person name="Strauss Iii J.F."/>
            <person name="Buck G.A."/>
            <person name="Jefferson K.K."/>
        </authorList>
    </citation>
    <scope>NUCLEOTIDE SEQUENCE [LARGE SCALE GENOMIC DNA]</scope>
    <source>
        <strain evidence="3 10">VMC3</strain>
    </source>
</reference>
<sequence length="82" mass="9585">MNSGKWVEDMNKLEYEMNEVAKRAAEKAIKEAKIVDAKKFIGYAKNHGTNLENTIQETMDMYDEVLNRNEITKLVNEIYQQN</sequence>
<evidence type="ECO:0000313" key="7">
    <source>
        <dbReference type="EMBL" id="PLT10648.1"/>
    </source>
</evidence>
<dbReference type="EMBL" id="VUAV01000001">
    <property type="protein sequence ID" value="KAA8813854.1"/>
    <property type="molecule type" value="Genomic_DNA"/>
</dbReference>
<dbReference type="Proteomes" id="UP000235119">
    <property type="component" value="Unassembled WGS sequence"/>
</dbReference>
<dbReference type="EMBL" id="LYQW01000048">
    <property type="protein sequence ID" value="OXC20774.1"/>
    <property type="molecule type" value="Genomic_DNA"/>
</dbReference>
<evidence type="ECO:0000313" key="12">
    <source>
        <dbReference type="Proteomes" id="UP000235119"/>
    </source>
</evidence>
<organism evidence="3 10">
    <name type="scientific">Lactobacillus crispatus</name>
    <dbReference type="NCBI Taxonomy" id="47770"/>
    <lineage>
        <taxon>Bacteria</taxon>
        <taxon>Bacillati</taxon>
        <taxon>Bacillota</taxon>
        <taxon>Bacilli</taxon>
        <taxon>Lactobacillales</taxon>
        <taxon>Lactobacillaceae</taxon>
        <taxon>Lactobacillus</taxon>
    </lineage>
</organism>
<reference evidence="6 11" key="2">
    <citation type="submission" date="2016-05" db="EMBL/GenBank/DDBJ databases">
        <authorList>
            <person name="Johnson T.J."/>
            <person name="Youmans B.P."/>
            <person name="Case K.A."/>
        </authorList>
    </citation>
    <scope>NUCLEOTIDE SEQUENCE [LARGE SCALE GENOMIC DNA]</scope>
    <source>
        <strain evidence="6 11">UMNLC6</strain>
    </source>
</reference>
<dbReference type="Proteomes" id="UP000430323">
    <property type="component" value="Unassembled WGS sequence"/>
</dbReference>
<accession>A0A6P1U0T3</accession>
<evidence type="ECO:0000313" key="16">
    <source>
        <dbReference type="Proteomes" id="UP000464915"/>
    </source>
</evidence>
<evidence type="ECO:0000313" key="1">
    <source>
        <dbReference type="EMBL" id="KAA8813854.1"/>
    </source>
</evidence>
<reference evidence="1 14" key="5">
    <citation type="submission" date="2019-09" db="EMBL/GenBank/DDBJ databases">
        <title>Comparative analysis of L. crispatus genomes revealed niche specific adaptation to different host and body sites.</title>
        <authorList>
            <person name="Pan M."/>
            <person name="Hidalgo-Cantabrana C."/>
            <person name="Barrangou R."/>
        </authorList>
    </citation>
    <scope>NUCLEOTIDE SEQUENCE [LARGE SCALE GENOMIC DNA]</scope>
    <source>
        <strain evidence="1 14">NCK2488</strain>
    </source>
</reference>
<evidence type="ECO:0000313" key="15">
    <source>
        <dbReference type="Proteomes" id="UP000430323"/>
    </source>
</evidence>
<dbReference type="EMBL" id="CP047142">
    <property type="protein sequence ID" value="QHQ68567.1"/>
    <property type="molecule type" value="Genomic_DNA"/>
</dbReference>
<dbReference type="EMBL" id="WBOB01000023">
    <property type="protein sequence ID" value="KAB1976733.1"/>
    <property type="molecule type" value="Genomic_DNA"/>
</dbReference>
<evidence type="ECO:0000313" key="11">
    <source>
        <dbReference type="Proteomes" id="UP000198437"/>
    </source>
</evidence>
<gene>
    <name evidence="5" type="ORF">ABVC42_08170</name>
    <name evidence="3" type="ORF">AEL95_00860</name>
    <name evidence="6" type="ORF">AYP82_02790</name>
    <name evidence="7" type="ORF">CYJ79_09225</name>
    <name evidence="9" type="ORF">ERD32_09030</name>
    <name evidence="1" type="ORF">F1C09_00235</name>
    <name evidence="2" type="ORF">F8251_05490</name>
    <name evidence="8" type="ORF">GSR61_08400</name>
    <name evidence="4" type="ORF">HYQ56_0380</name>
</gene>
<reference evidence="7 12" key="3">
    <citation type="submission" date="2017-12" db="EMBL/GenBank/DDBJ databases">
        <title>Phylogenetic diversity of female urinary microbiome.</title>
        <authorList>
            <person name="Thomas-White K."/>
            <person name="Wolfe A.J."/>
        </authorList>
    </citation>
    <scope>NUCLEOTIDE SEQUENCE [LARGE SCALE GENOMIC DNA]</scope>
    <source>
        <strain evidence="7 12">UMB0085</strain>
    </source>
</reference>
<accession>A0A109DGC3</accession>
<evidence type="ECO:0000313" key="5">
    <source>
        <dbReference type="EMBL" id="MES5149890.1"/>
    </source>
</evidence>
<dbReference type="AlphaFoldDB" id="A0A109DGC3"/>
<reference evidence="8 16" key="7">
    <citation type="submission" date="2019-12" db="EMBL/GenBank/DDBJ databases">
        <title>Complete Genome Sequences of Lactobacillus strains, C25 and P38, Isolated from Chicken Cecum.</title>
        <authorList>
            <person name="Hassan H.M."/>
            <person name="Mendoza M."/>
            <person name="Rezvani M."/>
            <person name="Koci M.D."/>
            <person name="Dickey A.N."/>
            <person name="Scholl E.H."/>
        </authorList>
    </citation>
    <scope>NUCLEOTIDE SEQUENCE [LARGE SCALE GENOMIC DNA]</scope>
    <source>
        <strain evidence="8 16">C25</strain>
    </source>
</reference>
<proteinExistence type="predicted"/>
<dbReference type="Proteomes" id="UP000067598">
    <property type="component" value="Unassembled WGS sequence"/>
</dbReference>
<dbReference type="Proteomes" id="UP000324504">
    <property type="component" value="Unassembled WGS sequence"/>
</dbReference>
<dbReference type="Proteomes" id="UP000198437">
    <property type="component" value="Unassembled WGS sequence"/>
</dbReference>
<dbReference type="EMBL" id="JBETVU010000012">
    <property type="protein sequence ID" value="MES5149890.1"/>
    <property type="molecule type" value="Genomic_DNA"/>
</dbReference>
<dbReference type="EMBL" id="PKIW01000053">
    <property type="protein sequence ID" value="PLT10648.1"/>
    <property type="molecule type" value="Genomic_DNA"/>
</dbReference>